<dbReference type="EnsemblMetazoa" id="ACUA009155-RA">
    <property type="protein sequence ID" value="ACUA009155-PA"/>
    <property type="gene ID" value="ACUA009155"/>
</dbReference>
<reference evidence="2" key="2">
    <citation type="submission" date="2020-05" db="UniProtKB">
        <authorList>
            <consortium name="EnsemblMetazoa"/>
        </authorList>
    </citation>
    <scope>IDENTIFICATION</scope>
    <source>
        <strain evidence="2">A-37</strain>
    </source>
</reference>
<keyword evidence="3" id="KW-1185">Reference proteome</keyword>
<dbReference type="VEuPathDB" id="VectorBase:ACUA009155"/>
<evidence type="ECO:0000256" key="1">
    <source>
        <dbReference type="SAM" id="MobiDB-lite"/>
    </source>
</evidence>
<protein>
    <submittedName>
        <fullName evidence="2">Uncharacterized protein</fullName>
    </submittedName>
</protein>
<proteinExistence type="predicted"/>
<accession>A0A182M4C5</accession>
<dbReference type="Proteomes" id="UP000075883">
    <property type="component" value="Unassembled WGS sequence"/>
</dbReference>
<organism evidence="2 3">
    <name type="scientific">Anopheles culicifacies</name>
    <dbReference type="NCBI Taxonomy" id="139723"/>
    <lineage>
        <taxon>Eukaryota</taxon>
        <taxon>Metazoa</taxon>
        <taxon>Ecdysozoa</taxon>
        <taxon>Arthropoda</taxon>
        <taxon>Hexapoda</taxon>
        <taxon>Insecta</taxon>
        <taxon>Pterygota</taxon>
        <taxon>Neoptera</taxon>
        <taxon>Endopterygota</taxon>
        <taxon>Diptera</taxon>
        <taxon>Nematocera</taxon>
        <taxon>Culicoidea</taxon>
        <taxon>Culicidae</taxon>
        <taxon>Anophelinae</taxon>
        <taxon>Anopheles</taxon>
        <taxon>culicifacies species complex</taxon>
    </lineage>
</organism>
<name>A0A182M4C5_9DIPT</name>
<sequence length="144" mass="15319">MLELHPDIGEVHLARPATAATTRSALEAIKKKFELAAAAANADVSEKLLLEKGKETKPVYGSVGVPSTPDGTEHSPAKPPSAIGLIDSRGCAKPTKKGSSHKVPRGVVDMNREGYCVSVPAYLTNHIIKSDILERVRTIDDVVI</sequence>
<evidence type="ECO:0000313" key="3">
    <source>
        <dbReference type="Proteomes" id="UP000075883"/>
    </source>
</evidence>
<feature type="compositionally biased region" description="Basic residues" evidence="1">
    <location>
        <begin position="94"/>
        <end position="104"/>
    </location>
</feature>
<dbReference type="EMBL" id="AXCM01000285">
    <property type="status" value="NOT_ANNOTATED_CDS"/>
    <property type="molecule type" value="Genomic_DNA"/>
</dbReference>
<feature type="region of interest" description="Disordered" evidence="1">
    <location>
        <begin position="59"/>
        <end position="105"/>
    </location>
</feature>
<evidence type="ECO:0000313" key="2">
    <source>
        <dbReference type="EnsemblMetazoa" id="ACUA009155-PA"/>
    </source>
</evidence>
<dbReference type="AlphaFoldDB" id="A0A182M4C5"/>
<reference evidence="3" key="1">
    <citation type="submission" date="2013-09" db="EMBL/GenBank/DDBJ databases">
        <title>The Genome Sequence of Anopheles culicifacies species A.</title>
        <authorList>
            <consortium name="The Broad Institute Genomics Platform"/>
            <person name="Neafsey D.E."/>
            <person name="Besansky N."/>
            <person name="Howell P."/>
            <person name="Walton C."/>
            <person name="Young S.K."/>
            <person name="Zeng Q."/>
            <person name="Gargeya S."/>
            <person name="Fitzgerald M."/>
            <person name="Haas B."/>
            <person name="Abouelleil A."/>
            <person name="Allen A.W."/>
            <person name="Alvarado L."/>
            <person name="Arachchi H.M."/>
            <person name="Berlin A.M."/>
            <person name="Chapman S.B."/>
            <person name="Gainer-Dewar J."/>
            <person name="Goldberg J."/>
            <person name="Griggs A."/>
            <person name="Gujja S."/>
            <person name="Hansen M."/>
            <person name="Howarth C."/>
            <person name="Imamovic A."/>
            <person name="Ireland A."/>
            <person name="Larimer J."/>
            <person name="McCowan C."/>
            <person name="Murphy C."/>
            <person name="Pearson M."/>
            <person name="Poon T.W."/>
            <person name="Priest M."/>
            <person name="Roberts A."/>
            <person name="Saif S."/>
            <person name="Shea T."/>
            <person name="Sisk P."/>
            <person name="Sykes S."/>
            <person name="Wortman J."/>
            <person name="Nusbaum C."/>
            <person name="Birren B."/>
        </authorList>
    </citation>
    <scope>NUCLEOTIDE SEQUENCE [LARGE SCALE GENOMIC DNA]</scope>
    <source>
        <strain evidence="3">A-37</strain>
    </source>
</reference>